<evidence type="ECO:0000256" key="4">
    <source>
        <dbReference type="SAM" id="Phobius"/>
    </source>
</evidence>
<keyword evidence="4" id="KW-0472">Membrane</keyword>
<dbReference type="PROSITE" id="PS51450">
    <property type="entry name" value="LRR"/>
    <property type="match status" value="2"/>
</dbReference>
<feature type="signal peptide" evidence="5">
    <location>
        <begin position="1"/>
        <end position="16"/>
    </location>
</feature>
<dbReference type="GO" id="GO:0071944">
    <property type="term" value="C:cell periphery"/>
    <property type="evidence" value="ECO:0007669"/>
    <property type="project" value="UniProtKB-ARBA"/>
</dbReference>
<dbReference type="AlphaFoldDB" id="A0A2A4K357"/>
<dbReference type="Pfam" id="PF13855">
    <property type="entry name" value="LRR_8"/>
    <property type="match status" value="2"/>
</dbReference>
<comment type="caution">
    <text evidence="7">The sequence shown here is derived from an EMBL/GenBank/DDBJ whole genome shotgun (WGS) entry which is preliminary data.</text>
</comment>
<dbReference type="SUPFAM" id="SSF52058">
    <property type="entry name" value="L domain-like"/>
    <property type="match status" value="1"/>
</dbReference>
<accession>A0A2A4K357</accession>
<organism evidence="7">
    <name type="scientific">Heliothis virescens</name>
    <name type="common">Tobacco budworm moth</name>
    <dbReference type="NCBI Taxonomy" id="7102"/>
    <lineage>
        <taxon>Eukaryota</taxon>
        <taxon>Metazoa</taxon>
        <taxon>Ecdysozoa</taxon>
        <taxon>Arthropoda</taxon>
        <taxon>Hexapoda</taxon>
        <taxon>Insecta</taxon>
        <taxon>Pterygota</taxon>
        <taxon>Neoptera</taxon>
        <taxon>Endopterygota</taxon>
        <taxon>Lepidoptera</taxon>
        <taxon>Glossata</taxon>
        <taxon>Ditrysia</taxon>
        <taxon>Noctuoidea</taxon>
        <taxon>Noctuidae</taxon>
        <taxon>Heliothinae</taxon>
        <taxon>Heliothis</taxon>
    </lineage>
</organism>
<keyword evidence="4" id="KW-0812">Transmembrane</keyword>
<dbReference type="PANTHER" id="PTHR24366">
    <property type="entry name" value="IG(IMMUNOGLOBULIN) AND LRR(LEUCINE RICH REPEAT) DOMAINS"/>
    <property type="match status" value="1"/>
</dbReference>
<keyword evidence="1" id="KW-0433">Leucine-rich repeat</keyword>
<dbReference type="STRING" id="7102.A0A2A4K357"/>
<reference evidence="7" key="1">
    <citation type="submission" date="2017-09" db="EMBL/GenBank/DDBJ databases">
        <title>Contemporary evolution of a Lepidopteran species, Heliothis virescens, in response to modern agricultural practices.</title>
        <authorList>
            <person name="Fritz M.L."/>
            <person name="Deyonke A.M."/>
            <person name="Papanicolaou A."/>
            <person name="Micinski S."/>
            <person name="Westbrook J."/>
            <person name="Gould F."/>
        </authorList>
    </citation>
    <scope>NUCLEOTIDE SEQUENCE [LARGE SCALE GENOMIC DNA]</scope>
    <source>
        <strain evidence="7">HvINT-</strain>
        <tissue evidence="7">Whole body</tissue>
    </source>
</reference>
<evidence type="ECO:0000256" key="3">
    <source>
        <dbReference type="ARBA" id="ARBA00022737"/>
    </source>
</evidence>
<evidence type="ECO:0000256" key="5">
    <source>
        <dbReference type="SAM" id="SignalP"/>
    </source>
</evidence>
<dbReference type="InterPro" id="IPR000483">
    <property type="entry name" value="Cys-rich_flank_reg_C"/>
</dbReference>
<dbReference type="Gene3D" id="3.80.10.10">
    <property type="entry name" value="Ribonuclease Inhibitor"/>
    <property type="match status" value="3"/>
</dbReference>
<dbReference type="SMART" id="SM00082">
    <property type="entry name" value="LRRCT"/>
    <property type="match status" value="1"/>
</dbReference>
<dbReference type="PANTHER" id="PTHR24366:SF96">
    <property type="entry name" value="LEUCINE RICH REPEAT CONTAINING 53"/>
    <property type="match status" value="1"/>
</dbReference>
<dbReference type="InterPro" id="IPR001611">
    <property type="entry name" value="Leu-rich_rpt"/>
</dbReference>
<evidence type="ECO:0000256" key="2">
    <source>
        <dbReference type="ARBA" id="ARBA00022729"/>
    </source>
</evidence>
<feature type="transmembrane region" description="Helical" evidence="4">
    <location>
        <begin position="398"/>
        <end position="422"/>
    </location>
</feature>
<feature type="chain" id="PRO_5013150403" description="LRRCT domain-containing protein" evidence="5">
    <location>
        <begin position="17"/>
        <end position="457"/>
    </location>
</feature>
<dbReference type="EMBL" id="NWSH01000204">
    <property type="protein sequence ID" value="PCG78446.1"/>
    <property type="molecule type" value="Genomic_DNA"/>
</dbReference>
<dbReference type="SMART" id="SM00369">
    <property type="entry name" value="LRR_TYP"/>
    <property type="match status" value="5"/>
</dbReference>
<proteinExistence type="predicted"/>
<gene>
    <name evidence="7" type="ORF">B5V51_4185</name>
</gene>
<keyword evidence="4" id="KW-1133">Transmembrane helix</keyword>
<evidence type="ECO:0000313" key="7">
    <source>
        <dbReference type="EMBL" id="PCG78446.1"/>
    </source>
</evidence>
<dbReference type="InterPro" id="IPR003591">
    <property type="entry name" value="Leu-rich_rpt_typical-subtyp"/>
</dbReference>
<evidence type="ECO:0000256" key="1">
    <source>
        <dbReference type="ARBA" id="ARBA00022614"/>
    </source>
</evidence>
<keyword evidence="3" id="KW-0677">Repeat</keyword>
<sequence>MLLHMLILALIIQINCSSICDSDACICKRYESELEFEGFEGERIVCAHRHWNILQSNYTLPDISHSLDLSFINISVVHSSTLFKSTTLLELILNDNGITKIDTDSFQLPELKRLDLSNNLLEFIDKETFRGVKKLEYLNLANNRFTSFTKLMFHALSSLNEIVLDNNNLGPALRVSNLFDRSGFGLTDKIQNISMSGINLGNVPDNFFVDAYDLRKLIISNNNITEMFEIPYTIEYLDLSDNPITAIFSEDLTDLVALKVLKLNNLQIKTIPEATFKYLPALRVLELERNRNLTLFSKLAFGREVLFDADNFELERLSLKGSRLSKLDEELSMPFGVLLELDLQGNPWKCDCELEWIKRLQISPENYEHLRCATPTYYFNARIFDLKAKNFNCDKSHIGFTIAVVSFCAMLAFIALWIFICLPKRQSRCNFLKNMYNPSTAYSVLPMAASFHNEDNR</sequence>
<dbReference type="InterPro" id="IPR032675">
    <property type="entry name" value="LRR_dom_sf"/>
</dbReference>
<feature type="domain" description="LRRCT" evidence="6">
    <location>
        <begin position="346"/>
        <end position="394"/>
    </location>
</feature>
<keyword evidence="2 5" id="KW-0732">Signal</keyword>
<evidence type="ECO:0000259" key="6">
    <source>
        <dbReference type="SMART" id="SM00082"/>
    </source>
</evidence>
<name>A0A2A4K357_HELVI</name>
<protein>
    <recommendedName>
        <fullName evidence="6">LRRCT domain-containing protein</fullName>
    </recommendedName>
</protein>